<reference evidence="3" key="1">
    <citation type="submission" date="2008-04" db="EMBL/GenBank/DDBJ databases">
        <title>Biosynthesis of the Lyngbya wollei paralytic shellfish toxins - natural biocombinatorics.</title>
        <authorList>
            <person name="Neilan B.A."/>
            <person name="Mihali T.K."/>
        </authorList>
    </citation>
    <scope>NUCLEOTIDE SEQUENCE</scope>
</reference>
<feature type="transmembrane region" description="Helical" evidence="1">
    <location>
        <begin position="192"/>
        <end position="210"/>
    </location>
</feature>
<keyword evidence="1" id="KW-0472">Membrane</keyword>
<keyword evidence="1" id="KW-0812">Transmembrane</keyword>
<accession>C3RVP3</accession>
<organism evidence="3">
    <name type="scientific">Microseira wollei</name>
    <dbReference type="NCBI Taxonomy" id="467598"/>
    <lineage>
        <taxon>Bacteria</taxon>
        <taxon>Bacillati</taxon>
        <taxon>Cyanobacteriota</taxon>
        <taxon>Cyanophyceae</taxon>
        <taxon>Oscillatoriophycideae</taxon>
        <taxon>Aerosakkonematales</taxon>
        <taxon>Aerosakkonemataceae</taxon>
        <taxon>Microseira</taxon>
    </lineage>
</organism>
<evidence type="ECO:0000313" key="3">
    <source>
        <dbReference type="EMBL" id="ACG63833.1"/>
    </source>
</evidence>
<dbReference type="PANTHER" id="PTHR23028:SF53">
    <property type="entry name" value="ACYL_TRANSF_3 DOMAIN-CONTAINING PROTEIN"/>
    <property type="match status" value="1"/>
</dbReference>
<sequence>MMFSSILRLSPDVERASRVIRGYIPVLNGYRGIAILLVFLFHCVSDHVGESAESVNSFYRDIMKLGWCGVDAFFVLSGFLITGILLDTREKPNFFRNFYARRMLRIFPVYYVFLAIFLGVIHPLIRSYEYENNLDSTQIWYWFYLENWKWIFEGDFDERGPLIHFWSLALEEQFYLVYPALIYFLPRRLLSWFLATVFLSALLFRSWLLLTHPLTHTLSSGIYVNPLCRVDTLATGCLTALWMRSERILPRLLWIAPILMIMSGISLSIIIITQGGLALFNPLVQSIGFSLLAIFFSSLLIFSITQPENSFIVHSLSWSPLQGLGTISYGFYIYHDPIIWMLDNRIYQYIDQFIGKSFILHDLAAVFFCGVLSLSISLVSWYCLEQPILRLKTYFPSQ</sequence>
<dbReference type="EMBL" id="EU603711">
    <property type="protein sequence ID" value="ACG63833.1"/>
    <property type="molecule type" value="Genomic_DNA"/>
</dbReference>
<dbReference type="GO" id="GO:0000271">
    <property type="term" value="P:polysaccharide biosynthetic process"/>
    <property type="evidence" value="ECO:0007669"/>
    <property type="project" value="TreeGrafter"/>
</dbReference>
<dbReference type="GO" id="GO:0016747">
    <property type="term" value="F:acyltransferase activity, transferring groups other than amino-acyl groups"/>
    <property type="evidence" value="ECO:0007669"/>
    <property type="project" value="InterPro"/>
</dbReference>
<dbReference type="Pfam" id="PF01757">
    <property type="entry name" value="Acyl_transf_3"/>
    <property type="match status" value="1"/>
</dbReference>
<dbReference type="InterPro" id="IPR002656">
    <property type="entry name" value="Acyl_transf_3_dom"/>
</dbReference>
<dbReference type="InterPro" id="IPR050879">
    <property type="entry name" value="Acyltransferase_3"/>
</dbReference>
<feature type="transmembrane region" description="Helical" evidence="1">
    <location>
        <begin position="283"/>
        <end position="304"/>
    </location>
</feature>
<name>C3RVP3_9CYAN</name>
<dbReference type="GO" id="GO:0016020">
    <property type="term" value="C:membrane"/>
    <property type="evidence" value="ECO:0007669"/>
    <property type="project" value="TreeGrafter"/>
</dbReference>
<feature type="transmembrane region" description="Helical" evidence="1">
    <location>
        <begin position="254"/>
        <end position="277"/>
    </location>
</feature>
<feature type="domain" description="Acyltransferase 3" evidence="2">
    <location>
        <begin position="27"/>
        <end position="380"/>
    </location>
</feature>
<feature type="transmembrane region" description="Helical" evidence="1">
    <location>
        <begin position="107"/>
        <end position="125"/>
    </location>
</feature>
<protein>
    <submittedName>
        <fullName evidence="3">SxtACT</fullName>
    </submittedName>
</protein>
<feature type="transmembrane region" description="Helical" evidence="1">
    <location>
        <begin position="316"/>
        <end position="334"/>
    </location>
</feature>
<evidence type="ECO:0000256" key="1">
    <source>
        <dbReference type="SAM" id="Phobius"/>
    </source>
</evidence>
<feature type="transmembrane region" description="Helical" evidence="1">
    <location>
        <begin position="222"/>
        <end position="242"/>
    </location>
</feature>
<keyword evidence="1" id="KW-1133">Transmembrane helix</keyword>
<gene>
    <name evidence="3" type="primary">sxtACT</name>
</gene>
<evidence type="ECO:0000259" key="2">
    <source>
        <dbReference type="Pfam" id="PF01757"/>
    </source>
</evidence>
<feature type="transmembrane region" description="Helical" evidence="1">
    <location>
        <begin position="62"/>
        <end position="86"/>
    </location>
</feature>
<dbReference type="AlphaFoldDB" id="C3RVP3"/>
<proteinExistence type="predicted"/>
<feature type="transmembrane region" description="Helical" evidence="1">
    <location>
        <begin position="20"/>
        <end position="42"/>
    </location>
</feature>
<feature type="transmembrane region" description="Helical" evidence="1">
    <location>
        <begin position="163"/>
        <end position="185"/>
    </location>
</feature>
<dbReference type="PANTHER" id="PTHR23028">
    <property type="entry name" value="ACETYLTRANSFERASE"/>
    <property type="match status" value="1"/>
</dbReference>
<feature type="transmembrane region" description="Helical" evidence="1">
    <location>
        <begin position="363"/>
        <end position="384"/>
    </location>
</feature>